<dbReference type="OrthoDB" id="9773938at2"/>
<dbReference type="Proteomes" id="UP000184041">
    <property type="component" value="Unassembled WGS sequence"/>
</dbReference>
<dbReference type="InterPro" id="IPR015943">
    <property type="entry name" value="WD40/YVTN_repeat-like_dom_sf"/>
</dbReference>
<evidence type="ECO:0000313" key="1">
    <source>
        <dbReference type="EMBL" id="SHE39125.1"/>
    </source>
</evidence>
<dbReference type="STRING" id="1194090.SAMN05443144_101201"/>
<organism evidence="1 2">
    <name type="scientific">Fodinibius roseus</name>
    <dbReference type="NCBI Taxonomy" id="1194090"/>
    <lineage>
        <taxon>Bacteria</taxon>
        <taxon>Pseudomonadati</taxon>
        <taxon>Balneolota</taxon>
        <taxon>Balneolia</taxon>
        <taxon>Balneolales</taxon>
        <taxon>Balneolaceae</taxon>
        <taxon>Fodinibius</taxon>
    </lineage>
</organism>
<evidence type="ECO:0000313" key="2">
    <source>
        <dbReference type="Proteomes" id="UP000184041"/>
    </source>
</evidence>
<dbReference type="Gene3D" id="2.130.10.10">
    <property type="entry name" value="YVTN repeat-like/Quinoprotein amine dehydrogenase"/>
    <property type="match status" value="1"/>
</dbReference>
<proteinExistence type="predicted"/>
<dbReference type="EMBL" id="FQUS01000001">
    <property type="protein sequence ID" value="SHE39125.1"/>
    <property type="molecule type" value="Genomic_DNA"/>
</dbReference>
<sequence>MKQRFIRSLSLLVVTFLIGSCVDGGNNPDPLELSSVYVTNEGNFNDSDGSLTSYDPESGSTLKKAFGNANGRPLAGIIQSAKIAGEHIFMVLNNANKIEVAEVESLESVATIELSTTPTDFEIINNQTGYVSNLYDGSVTVVDLENFEETDQRISVGSQPWSIFRMNNLAFVANKGAGNDNTISVINTTSHTVDHTIEAGPGPQDISVDMAGRLWVVCNGLIAYDENWERDPANDKPGSVYLIDGSSATVIDSIETGGHPTGIALDNDNAKAYLLNDGISVIDMNTLSVEEEPFTSRSFSAIGYLPTQERLYVGDSRGYSQDGQALIYDQQGTAVDSFNVGIAPNGFHFVVN</sequence>
<dbReference type="InterPro" id="IPR051200">
    <property type="entry name" value="Host-pathogen_enzymatic-act"/>
</dbReference>
<keyword evidence="2" id="KW-1185">Reference proteome</keyword>
<evidence type="ECO:0008006" key="3">
    <source>
        <dbReference type="Google" id="ProtNLM"/>
    </source>
</evidence>
<dbReference type="InterPro" id="IPR031815">
    <property type="entry name" value="DUF5074"/>
</dbReference>
<dbReference type="PANTHER" id="PTHR47197:SF3">
    <property type="entry name" value="DIHYDRO-HEME D1 DEHYDROGENASE"/>
    <property type="match status" value="1"/>
</dbReference>
<dbReference type="PANTHER" id="PTHR47197">
    <property type="entry name" value="PROTEIN NIRF"/>
    <property type="match status" value="1"/>
</dbReference>
<gene>
    <name evidence="1" type="ORF">SAMN05443144_101201</name>
</gene>
<dbReference type="PROSITE" id="PS51257">
    <property type="entry name" value="PROKAR_LIPOPROTEIN"/>
    <property type="match status" value="1"/>
</dbReference>
<name>A0A1M4T3W8_9BACT</name>
<dbReference type="RefSeq" id="WP_139240133.1">
    <property type="nucleotide sequence ID" value="NZ_FQUS01000001.1"/>
</dbReference>
<dbReference type="Pfam" id="PF16819">
    <property type="entry name" value="DUF5074"/>
    <property type="match status" value="1"/>
</dbReference>
<reference evidence="1 2" key="1">
    <citation type="submission" date="2016-11" db="EMBL/GenBank/DDBJ databases">
        <authorList>
            <person name="Jaros S."/>
            <person name="Januszkiewicz K."/>
            <person name="Wedrychowicz H."/>
        </authorList>
    </citation>
    <scope>NUCLEOTIDE SEQUENCE [LARGE SCALE GENOMIC DNA]</scope>
    <source>
        <strain evidence="1 2">DSM 21986</strain>
    </source>
</reference>
<accession>A0A1M4T3W8</accession>
<dbReference type="InterPro" id="IPR011044">
    <property type="entry name" value="Quino_amine_DH_bsu"/>
</dbReference>
<dbReference type="AlphaFoldDB" id="A0A1M4T3W8"/>
<protein>
    <recommendedName>
        <fullName evidence="3">40-residue YVTN family beta-propeller repeat-containing protein</fullName>
    </recommendedName>
</protein>
<dbReference type="SUPFAM" id="SSF50969">
    <property type="entry name" value="YVTN repeat-like/Quinoprotein amine dehydrogenase"/>
    <property type="match status" value="1"/>
</dbReference>